<name>A0A4Y7SNI8_COPMI</name>
<dbReference type="AlphaFoldDB" id="A0A4Y7SNI8"/>
<protein>
    <submittedName>
        <fullName evidence="1">Uncharacterized protein</fullName>
    </submittedName>
</protein>
<organism evidence="1 2">
    <name type="scientific">Coprinellus micaceus</name>
    <name type="common">Glistening ink-cap mushroom</name>
    <name type="synonym">Coprinus micaceus</name>
    <dbReference type="NCBI Taxonomy" id="71717"/>
    <lineage>
        <taxon>Eukaryota</taxon>
        <taxon>Fungi</taxon>
        <taxon>Dikarya</taxon>
        <taxon>Basidiomycota</taxon>
        <taxon>Agaricomycotina</taxon>
        <taxon>Agaricomycetes</taxon>
        <taxon>Agaricomycetidae</taxon>
        <taxon>Agaricales</taxon>
        <taxon>Agaricineae</taxon>
        <taxon>Psathyrellaceae</taxon>
        <taxon>Coprinellus</taxon>
    </lineage>
</organism>
<keyword evidence="2" id="KW-1185">Reference proteome</keyword>
<evidence type="ECO:0000313" key="1">
    <source>
        <dbReference type="EMBL" id="TEB23430.1"/>
    </source>
</evidence>
<evidence type="ECO:0000313" key="2">
    <source>
        <dbReference type="Proteomes" id="UP000298030"/>
    </source>
</evidence>
<gene>
    <name evidence="1" type="ORF">FA13DRAFT_1413815</name>
</gene>
<proteinExistence type="predicted"/>
<sequence length="224" mass="25232">MGDTTERIDEAFHSPGRRFSKLVTHRDILLSSNLTRNMIPTVSPIVEPIRRTNFRRTQASVEPAPGLNSTHSIVDAPQRRISCRKRAETQARKIHVVRAGSNGTQTFGIGPRKAFNLHGKQTYTREESNLSEPGLPVAVLEHRIATSYSLSSPSELRGQPSSVDPAHARCGINTGGYLMWVPSQDERQHCIRTFCLPRLRARDLLRLDPPSETVPERRQRLLRT</sequence>
<accession>A0A4Y7SNI8</accession>
<dbReference type="Proteomes" id="UP000298030">
    <property type="component" value="Unassembled WGS sequence"/>
</dbReference>
<dbReference type="EMBL" id="QPFP01000078">
    <property type="protein sequence ID" value="TEB23430.1"/>
    <property type="molecule type" value="Genomic_DNA"/>
</dbReference>
<comment type="caution">
    <text evidence="1">The sequence shown here is derived from an EMBL/GenBank/DDBJ whole genome shotgun (WGS) entry which is preliminary data.</text>
</comment>
<reference evidence="1 2" key="1">
    <citation type="journal article" date="2019" name="Nat. Ecol. Evol.">
        <title>Megaphylogeny resolves global patterns of mushroom evolution.</title>
        <authorList>
            <person name="Varga T."/>
            <person name="Krizsan K."/>
            <person name="Foldi C."/>
            <person name="Dima B."/>
            <person name="Sanchez-Garcia M."/>
            <person name="Sanchez-Ramirez S."/>
            <person name="Szollosi G.J."/>
            <person name="Szarkandi J.G."/>
            <person name="Papp V."/>
            <person name="Albert L."/>
            <person name="Andreopoulos W."/>
            <person name="Angelini C."/>
            <person name="Antonin V."/>
            <person name="Barry K.W."/>
            <person name="Bougher N.L."/>
            <person name="Buchanan P."/>
            <person name="Buyck B."/>
            <person name="Bense V."/>
            <person name="Catcheside P."/>
            <person name="Chovatia M."/>
            <person name="Cooper J."/>
            <person name="Damon W."/>
            <person name="Desjardin D."/>
            <person name="Finy P."/>
            <person name="Geml J."/>
            <person name="Haridas S."/>
            <person name="Hughes K."/>
            <person name="Justo A."/>
            <person name="Karasinski D."/>
            <person name="Kautmanova I."/>
            <person name="Kiss B."/>
            <person name="Kocsube S."/>
            <person name="Kotiranta H."/>
            <person name="LaButti K.M."/>
            <person name="Lechner B.E."/>
            <person name="Liimatainen K."/>
            <person name="Lipzen A."/>
            <person name="Lukacs Z."/>
            <person name="Mihaltcheva S."/>
            <person name="Morgado L.N."/>
            <person name="Niskanen T."/>
            <person name="Noordeloos M.E."/>
            <person name="Ohm R.A."/>
            <person name="Ortiz-Santana B."/>
            <person name="Ovrebo C."/>
            <person name="Racz N."/>
            <person name="Riley R."/>
            <person name="Savchenko A."/>
            <person name="Shiryaev A."/>
            <person name="Soop K."/>
            <person name="Spirin V."/>
            <person name="Szebenyi C."/>
            <person name="Tomsovsky M."/>
            <person name="Tulloss R.E."/>
            <person name="Uehling J."/>
            <person name="Grigoriev I.V."/>
            <person name="Vagvolgyi C."/>
            <person name="Papp T."/>
            <person name="Martin F.M."/>
            <person name="Miettinen O."/>
            <person name="Hibbett D.S."/>
            <person name="Nagy L.G."/>
        </authorList>
    </citation>
    <scope>NUCLEOTIDE SEQUENCE [LARGE SCALE GENOMIC DNA]</scope>
    <source>
        <strain evidence="1 2">FP101781</strain>
    </source>
</reference>